<evidence type="ECO:0000313" key="5">
    <source>
        <dbReference type="Proteomes" id="UP001642501"/>
    </source>
</evidence>
<gene>
    <name evidence="4" type="ORF">SEPCBS57363_006616</name>
</gene>
<dbReference type="CDD" id="cd00118">
    <property type="entry name" value="LysM"/>
    <property type="match status" value="1"/>
</dbReference>
<evidence type="ECO:0000259" key="3">
    <source>
        <dbReference type="PROSITE" id="PS51782"/>
    </source>
</evidence>
<keyword evidence="5" id="KW-1185">Reference proteome</keyword>
<organism evidence="4 5">
    <name type="scientific">Sporothrix epigloea</name>
    <dbReference type="NCBI Taxonomy" id="1892477"/>
    <lineage>
        <taxon>Eukaryota</taxon>
        <taxon>Fungi</taxon>
        <taxon>Dikarya</taxon>
        <taxon>Ascomycota</taxon>
        <taxon>Pezizomycotina</taxon>
        <taxon>Sordariomycetes</taxon>
        <taxon>Sordariomycetidae</taxon>
        <taxon>Ophiostomatales</taxon>
        <taxon>Ophiostomataceae</taxon>
        <taxon>Sporothrix</taxon>
    </lineage>
</organism>
<evidence type="ECO:0000256" key="2">
    <source>
        <dbReference type="SAM" id="SignalP"/>
    </source>
</evidence>
<feature type="domain" description="LysM" evidence="3">
    <location>
        <begin position="180"/>
        <end position="225"/>
    </location>
</feature>
<evidence type="ECO:0000313" key="4">
    <source>
        <dbReference type="EMBL" id="CAK7275312.1"/>
    </source>
</evidence>
<dbReference type="InterPro" id="IPR036779">
    <property type="entry name" value="LysM_dom_sf"/>
</dbReference>
<dbReference type="SUPFAM" id="SSF54106">
    <property type="entry name" value="LysM domain"/>
    <property type="match status" value="1"/>
</dbReference>
<keyword evidence="2" id="KW-0732">Signal</keyword>
<reference evidence="4 5" key="1">
    <citation type="submission" date="2024-01" db="EMBL/GenBank/DDBJ databases">
        <authorList>
            <person name="Allen C."/>
            <person name="Tagirdzhanova G."/>
        </authorList>
    </citation>
    <scope>NUCLEOTIDE SEQUENCE [LARGE SCALE GENOMIC DNA]</scope>
    <source>
        <strain evidence="4 5">CBS 573.63</strain>
    </source>
</reference>
<feature type="compositionally biased region" description="Basic residues" evidence="1">
    <location>
        <begin position="263"/>
        <end position="285"/>
    </location>
</feature>
<feature type="chain" id="PRO_5046138086" description="LysM domain-containing protein" evidence="2">
    <location>
        <begin position="18"/>
        <end position="360"/>
    </location>
</feature>
<name>A0ABP0E893_9PEZI</name>
<dbReference type="Gene3D" id="3.10.350.10">
    <property type="entry name" value="LysM domain"/>
    <property type="match status" value="1"/>
</dbReference>
<feature type="compositionally biased region" description="Basic residues" evidence="1">
    <location>
        <begin position="292"/>
        <end position="317"/>
    </location>
</feature>
<protein>
    <recommendedName>
        <fullName evidence="3">LysM domain-containing protein</fullName>
    </recommendedName>
</protein>
<evidence type="ECO:0000256" key="1">
    <source>
        <dbReference type="SAM" id="MobiDB-lite"/>
    </source>
</evidence>
<feature type="signal peptide" evidence="2">
    <location>
        <begin position="1"/>
        <end position="17"/>
    </location>
</feature>
<comment type="caution">
    <text evidence="4">The sequence shown here is derived from an EMBL/GenBank/DDBJ whole genome shotgun (WGS) entry which is preliminary data.</text>
</comment>
<dbReference type="EMBL" id="CAWUOM010000218">
    <property type="protein sequence ID" value="CAK7275312.1"/>
    <property type="molecule type" value="Genomic_DNA"/>
</dbReference>
<accession>A0ABP0E893</accession>
<sequence>MKSAILLLGASLALARADGFLGFPRVAQTLLDQDAVLTATQGENLAVRDSADQAAQTNLSDAAIELHCPGGHCHKKPEPTKCQGGHCHKPAPTTTVTKVCKECITITKPVTIMVPDPTTIVKTRMCTTTLIRSRTVTRCVDHTKTDTKYCPVYKTSVQTVTVKPTCAPKCTCNQCQQWQVKHVVEEGDYCENLAAVYNTTIEGIQATNTWLNSTCDLTTGEILCITREDNSPVDKRDVAHHHHHHHKEDGGMTCDPKMGCDHSHHHHGHHHHGHHHHGHHHHHKGCKECGGHHHHHHHGHHHHGHHHHGHHHHHHHKQSCGDNHECVACTSIQNCSREGMNAACPENFMCQAIQNTSPEN</sequence>
<dbReference type="InterPro" id="IPR018392">
    <property type="entry name" value="LysM"/>
</dbReference>
<dbReference type="PROSITE" id="PS51782">
    <property type="entry name" value="LYSM"/>
    <property type="match status" value="1"/>
</dbReference>
<dbReference type="Proteomes" id="UP001642501">
    <property type="component" value="Unassembled WGS sequence"/>
</dbReference>
<proteinExistence type="predicted"/>
<feature type="region of interest" description="Disordered" evidence="1">
    <location>
        <begin position="263"/>
        <end position="317"/>
    </location>
</feature>